<name>A0A9X0R5Y3_9PROT</name>
<feature type="non-terminal residue" evidence="1">
    <location>
        <position position="1"/>
    </location>
</feature>
<sequence length="110" mass="11887">VLDRHLHPVSPERSGYRAIMRPRNQPKGRSAEAHRAGGTTVTIQYALAKDHPGGLFDFVRRTPGLDGSALRFKSIAALRRHCQENGIEIAGDLHGCPGEQGVPRTGSGIL</sequence>
<dbReference type="Proteomes" id="UP000600101">
    <property type="component" value="Unassembled WGS sequence"/>
</dbReference>
<organism evidence="1 2">
    <name type="scientific">Siccirubricoccus deserti</name>
    <dbReference type="NCBI Taxonomy" id="2013562"/>
    <lineage>
        <taxon>Bacteria</taxon>
        <taxon>Pseudomonadati</taxon>
        <taxon>Pseudomonadota</taxon>
        <taxon>Alphaproteobacteria</taxon>
        <taxon>Acetobacterales</taxon>
        <taxon>Roseomonadaceae</taxon>
        <taxon>Siccirubricoccus</taxon>
    </lineage>
</organism>
<evidence type="ECO:0000313" key="2">
    <source>
        <dbReference type="Proteomes" id="UP000600101"/>
    </source>
</evidence>
<comment type="caution">
    <text evidence="1">The sequence shown here is derived from an EMBL/GenBank/DDBJ whole genome shotgun (WGS) entry which is preliminary data.</text>
</comment>
<keyword evidence="2" id="KW-1185">Reference proteome</keyword>
<dbReference type="AlphaFoldDB" id="A0A9X0R5Y3"/>
<gene>
    <name evidence="1" type="ORF">H7965_28515</name>
</gene>
<reference evidence="1" key="1">
    <citation type="submission" date="2020-08" db="EMBL/GenBank/DDBJ databases">
        <authorList>
            <person name="Hu Y."/>
            <person name="Nguyen S.V."/>
            <person name="Li F."/>
            <person name="Fanning S."/>
        </authorList>
    </citation>
    <scope>NUCLEOTIDE SEQUENCE</scope>
    <source>
        <strain evidence="1">SYSU D8009</strain>
    </source>
</reference>
<dbReference type="RefSeq" id="WP_186773901.1">
    <property type="nucleotide sequence ID" value="NZ_JACOMF010000130.1"/>
</dbReference>
<proteinExistence type="predicted"/>
<accession>A0A9X0R5Y3</accession>
<protein>
    <submittedName>
        <fullName evidence="1">Uncharacterized protein</fullName>
    </submittedName>
</protein>
<dbReference type="EMBL" id="JACOMF010000130">
    <property type="protein sequence ID" value="MBC4019173.1"/>
    <property type="molecule type" value="Genomic_DNA"/>
</dbReference>
<evidence type="ECO:0000313" key="1">
    <source>
        <dbReference type="EMBL" id="MBC4019173.1"/>
    </source>
</evidence>